<reference evidence="8 9" key="1">
    <citation type="submission" date="2020-05" db="EMBL/GenBank/DDBJ databases">
        <title>WGS assembly of Panicum virgatum.</title>
        <authorList>
            <person name="Lovell J.T."/>
            <person name="Jenkins J."/>
            <person name="Shu S."/>
            <person name="Juenger T.E."/>
            <person name="Schmutz J."/>
        </authorList>
    </citation>
    <scope>NUCLEOTIDE SEQUENCE [LARGE SCALE GENOMIC DNA]</scope>
    <source>
        <strain evidence="9">cv. AP13</strain>
    </source>
</reference>
<dbReference type="Proteomes" id="UP000823388">
    <property type="component" value="Chromosome 3K"/>
</dbReference>
<evidence type="ECO:0000256" key="3">
    <source>
        <dbReference type="ARBA" id="ARBA00013229"/>
    </source>
</evidence>
<dbReference type="InterPro" id="IPR000070">
    <property type="entry name" value="Pectinesterase_cat"/>
</dbReference>
<dbReference type="PANTHER" id="PTHR31321">
    <property type="entry name" value="ACYL-COA THIOESTER HYDROLASE YBHC-RELATED"/>
    <property type="match status" value="1"/>
</dbReference>
<dbReference type="InterPro" id="IPR012334">
    <property type="entry name" value="Pectin_lyas_fold"/>
</dbReference>
<dbReference type="InterPro" id="IPR011050">
    <property type="entry name" value="Pectin_lyase_fold/virulence"/>
</dbReference>
<name>A0A8T0V647_PANVG</name>
<keyword evidence="9" id="KW-1185">Reference proteome</keyword>
<evidence type="ECO:0000256" key="5">
    <source>
        <dbReference type="ARBA" id="ARBA00023085"/>
    </source>
</evidence>
<dbReference type="GO" id="GO:0030599">
    <property type="term" value="F:pectinesterase activity"/>
    <property type="evidence" value="ECO:0007669"/>
    <property type="project" value="UniProtKB-EC"/>
</dbReference>
<dbReference type="Gene3D" id="2.160.20.10">
    <property type="entry name" value="Single-stranded right-handed beta-helix, Pectin lyase-like"/>
    <property type="match status" value="1"/>
</dbReference>
<evidence type="ECO:0000313" key="9">
    <source>
        <dbReference type="Proteomes" id="UP000823388"/>
    </source>
</evidence>
<comment type="similarity">
    <text evidence="2">Belongs to the pectinesterase family.</text>
</comment>
<organism evidence="8 9">
    <name type="scientific">Panicum virgatum</name>
    <name type="common">Blackwell switchgrass</name>
    <dbReference type="NCBI Taxonomy" id="38727"/>
    <lineage>
        <taxon>Eukaryota</taxon>
        <taxon>Viridiplantae</taxon>
        <taxon>Streptophyta</taxon>
        <taxon>Embryophyta</taxon>
        <taxon>Tracheophyta</taxon>
        <taxon>Spermatophyta</taxon>
        <taxon>Magnoliopsida</taxon>
        <taxon>Liliopsida</taxon>
        <taxon>Poales</taxon>
        <taxon>Poaceae</taxon>
        <taxon>PACMAD clade</taxon>
        <taxon>Panicoideae</taxon>
        <taxon>Panicodae</taxon>
        <taxon>Paniceae</taxon>
        <taxon>Panicinae</taxon>
        <taxon>Panicum</taxon>
        <taxon>Panicum sect. Hiantes</taxon>
    </lineage>
</organism>
<feature type="chain" id="PRO_5035944734" description="pectinesterase" evidence="6">
    <location>
        <begin position="33"/>
        <end position="413"/>
    </location>
</feature>
<dbReference type="GO" id="GO:0042545">
    <property type="term" value="P:cell wall modification"/>
    <property type="evidence" value="ECO:0007669"/>
    <property type="project" value="InterPro"/>
</dbReference>
<protein>
    <recommendedName>
        <fullName evidence="3">pectinesterase</fullName>
        <ecNumber evidence="3">3.1.1.11</ecNumber>
    </recommendedName>
</protein>
<dbReference type="GO" id="GO:0045490">
    <property type="term" value="P:pectin catabolic process"/>
    <property type="evidence" value="ECO:0007669"/>
    <property type="project" value="TreeGrafter"/>
</dbReference>
<comment type="pathway">
    <text evidence="1">Glycan metabolism; pectin degradation; 2-dehydro-3-deoxy-D-gluconate from pectin: step 1/5.</text>
</comment>
<evidence type="ECO:0000313" key="8">
    <source>
        <dbReference type="EMBL" id="KAG2628343.1"/>
    </source>
</evidence>
<feature type="signal peptide" evidence="6">
    <location>
        <begin position="1"/>
        <end position="32"/>
    </location>
</feature>
<dbReference type="SUPFAM" id="SSF51126">
    <property type="entry name" value="Pectin lyase-like"/>
    <property type="match status" value="1"/>
</dbReference>
<dbReference type="AlphaFoldDB" id="A0A8T0V647"/>
<dbReference type="Pfam" id="PF01095">
    <property type="entry name" value="Pectinesterase"/>
    <property type="match status" value="1"/>
</dbReference>
<keyword evidence="6" id="KW-0732">Signal</keyword>
<keyword evidence="5" id="KW-0063">Aspartyl esterase</keyword>
<evidence type="ECO:0000256" key="6">
    <source>
        <dbReference type="SAM" id="SignalP"/>
    </source>
</evidence>
<feature type="domain" description="Pectinesterase catalytic" evidence="7">
    <location>
        <begin position="83"/>
        <end position="298"/>
    </location>
</feature>
<evidence type="ECO:0000256" key="1">
    <source>
        <dbReference type="ARBA" id="ARBA00005184"/>
    </source>
</evidence>
<keyword evidence="4" id="KW-0378">Hydrolase</keyword>
<evidence type="ECO:0000259" key="7">
    <source>
        <dbReference type="Pfam" id="PF01095"/>
    </source>
</evidence>
<proteinExistence type="inferred from homology"/>
<dbReference type="EC" id="3.1.1.11" evidence="3"/>
<gene>
    <name evidence="8" type="ORF">PVAP13_3KG376924</name>
</gene>
<dbReference type="PANTHER" id="PTHR31321:SF135">
    <property type="entry name" value="OS11G0659600 PROTEIN"/>
    <property type="match status" value="1"/>
</dbReference>
<dbReference type="EMBL" id="CM029041">
    <property type="protein sequence ID" value="KAG2628343.1"/>
    <property type="molecule type" value="Genomic_DNA"/>
</dbReference>
<comment type="caution">
    <text evidence="8">The sequence shown here is derived from an EMBL/GenBank/DDBJ whole genome shotgun (WGS) entry which is preliminary data.</text>
</comment>
<evidence type="ECO:0000256" key="4">
    <source>
        <dbReference type="ARBA" id="ARBA00022801"/>
    </source>
</evidence>
<sequence>MIASIMVKNKQSLLLSLLLVLVELVLLPAPSCQEMNFDFWVRKQTSNASKDAGCAKKDVALSSADATMVRNSIDPSTQLNPEDGCYKTISESIANIPDGSTKRYILQLKGGTVFREKVFLPKNKPFVTLMSDPNNPATIVWNDTATTPGRDGKLLGVDGSSTVSIESDYFIAYGIIFKNDAPLPKKGENKGEATALRVLGTKITLYNCTIDGGQGALYDQSGLHYFKACIIRGTVDLIFGSAKSFYEDNNIISVNKETLPMAPLQQQQRNNPIKAAPGEVGLSFKTCTIEGEGEQIYLGRLGMACVYLYTKIDKKLEPVISDGGNVQTVNRTGMIYYQTSRATGLALIKRYDRNLVMLRLGHISGLTTSRETHGSHSYHQLKHGCREHKDDSRSLSDWTHLLLSNSGPPIFVF</sequence>
<accession>A0A8T0V647</accession>
<evidence type="ECO:0000256" key="2">
    <source>
        <dbReference type="ARBA" id="ARBA00008891"/>
    </source>
</evidence>